<evidence type="ECO:0000313" key="3">
    <source>
        <dbReference type="Proteomes" id="UP001382935"/>
    </source>
</evidence>
<dbReference type="Proteomes" id="UP001382935">
    <property type="component" value="Chromosome"/>
</dbReference>
<proteinExistence type="predicted"/>
<keyword evidence="1" id="KW-1133">Transmembrane helix</keyword>
<feature type="transmembrane region" description="Helical" evidence="1">
    <location>
        <begin position="36"/>
        <end position="54"/>
    </location>
</feature>
<protein>
    <submittedName>
        <fullName evidence="2">Uncharacterized protein</fullName>
    </submittedName>
</protein>
<dbReference type="RefSeq" id="WP_338504409.1">
    <property type="nucleotide sequence ID" value="NZ_CP145607.1"/>
</dbReference>
<dbReference type="EMBL" id="CP145607">
    <property type="protein sequence ID" value="WWM71113.1"/>
    <property type="molecule type" value="Genomic_DNA"/>
</dbReference>
<evidence type="ECO:0000256" key="1">
    <source>
        <dbReference type="SAM" id="Phobius"/>
    </source>
</evidence>
<keyword evidence="1" id="KW-0472">Membrane</keyword>
<reference evidence="2 3" key="1">
    <citation type="submission" date="2024-02" db="EMBL/GenBank/DDBJ databases">
        <title>Full genome sequence of Sphingomonas kaistensis.</title>
        <authorList>
            <person name="Poletto B.L."/>
            <person name="Silva G."/>
            <person name="Galante D."/>
            <person name="Campos K.R."/>
            <person name="Santos M.B.N."/>
            <person name="Sacchi C.T."/>
        </authorList>
    </citation>
    <scope>NUCLEOTIDE SEQUENCE [LARGE SCALE GENOMIC DNA]</scope>
    <source>
        <strain evidence="2 3">MA4R</strain>
    </source>
</reference>
<name>A0ABZ2G1Y2_9SPHN</name>
<gene>
    <name evidence="2" type="ORF">V6R86_10620</name>
</gene>
<evidence type="ECO:0000313" key="2">
    <source>
        <dbReference type="EMBL" id="WWM71113.1"/>
    </source>
</evidence>
<feature type="transmembrane region" description="Helical" evidence="1">
    <location>
        <begin position="6"/>
        <end position="24"/>
    </location>
</feature>
<sequence>MNTTASTLLSIVMLAAFLLAAFGARFAWQGTYRKQGLLMMVVAVILVANVLIWVL</sequence>
<organism evidence="2 3">
    <name type="scientific">Sphingomonas kaistensis</name>
    <dbReference type="NCBI Taxonomy" id="298708"/>
    <lineage>
        <taxon>Bacteria</taxon>
        <taxon>Pseudomonadati</taxon>
        <taxon>Pseudomonadota</taxon>
        <taxon>Alphaproteobacteria</taxon>
        <taxon>Sphingomonadales</taxon>
        <taxon>Sphingomonadaceae</taxon>
        <taxon>Sphingomonas</taxon>
    </lineage>
</organism>
<keyword evidence="3" id="KW-1185">Reference proteome</keyword>
<accession>A0ABZ2G1Y2</accession>
<keyword evidence="1" id="KW-0812">Transmembrane</keyword>